<evidence type="ECO:0000313" key="7">
    <source>
        <dbReference type="Proteomes" id="UP001146793"/>
    </source>
</evidence>
<comment type="similarity">
    <text evidence="5">Belongs to the PRA1 family.</text>
</comment>
<dbReference type="GO" id="GO:0005794">
    <property type="term" value="C:Golgi apparatus"/>
    <property type="evidence" value="ECO:0007669"/>
    <property type="project" value="TreeGrafter"/>
</dbReference>
<dbReference type="EMBL" id="JANTQA010000048">
    <property type="protein sequence ID" value="KAJ3431384.1"/>
    <property type="molecule type" value="Genomic_DNA"/>
</dbReference>
<reference evidence="6" key="1">
    <citation type="submission" date="2022-08" db="EMBL/GenBank/DDBJ databases">
        <title>Novel sulphate-reducing endosymbionts in the free-living metamonad Anaeramoeba.</title>
        <authorList>
            <person name="Jerlstrom-Hultqvist J."/>
            <person name="Cepicka I."/>
            <person name="Gallot-Lavallee L."/>
            <person name="Salas-Leiva D."/>
            <person name="Curtis B.A."/>
            <person name="Zahonova K."/>
            <person name="Pipaliya S."/>
            <person name="Dacks J."/>
            <person name="Roger A.J."/>
        </authorList>
    </citation>
    <scope>NUCLEOTIDE SEQUENCE</scope>
    <source>
        <strain evidence="6">Busselton2</strain>
    </source>
</reference>
<dbReference type="GO" id="GO:0016020">
    <property type="term" value="C:membrane"/>
    <property type="evidence" value="ECO:0007669"/>
    <property type="project" value="UniProtKB-SubCell"/>
</dbReference>
<evidence type="ECO:0000256" key="4">
    <source>
        <dbReference type="ARBA" id="ARBA00023136"/>
    </source>
</evidence>
<organism evidence="6 7">
    <name type="scientific">Anaeramoeba flamelloides</name>
    <dbReference type="NCBI Taxonomy" id="1746091"/>
    <lineage>
        <taxon>Eukaryota</taxon>
        <taxon>Metamonada</taxon>
        <taxon>Anaeramoebidae</taxon>
        <taxon>Anaeramoeba</taxon>
    </lineage>
</organism>
<comment type="caution">
    <text evidence="6">The sequence shown here is derived from an EMBL/GenBank/DDBJ whole genome shotgun (WGS) entry which is preliminary data.</text>
</comment>
<keyword evidence="4 5" id="KW-0472">Membrane</keyword>
<dbReference type="Pfam" id="PF03208">
    <property type="entry name" value="PRA1"/>
    <property type="match status" value="1"/>
</dbReference>
<accession>A0AAV7YPG6</accession>
<proteinExistence type="inferred from homology"/>
<dbReference type="Proteomes" id="UP001146793">
    <property type="component" value="Unassembled WGS sequence"/>
</dbReference>
<comment type="subcellular location">
    <subcellularLocation>
        <location evidence="1 5">Membrane</location>
        <topology evidence="1 5">Multi-pass membrane protein</topology>
    </subcellularLocation>
</comment>
<feature type="transmembrane region" description="Helical" evidence="5">
    <location>
        <begin position="89"/>
        <end position="106"/>
    </location>
</feature>
<dbReference type="PANTHER" id="PTHR19317:SF0">
    <property type="entry name" value="PRENYLATED RAB ACCEPTOR PROTEIN 1"/>
    <property type="match status" value="1"/>
</dbReference>
<name>A0AAV7YPG6_9EUKA</name>
<keyword evidence="3 5" id="KW-1133">Transmembrane helix</keyword>
<protein>
    <recommendedName>
        <fullName evidence="5">PRA1 family protein</fullName>
    </recommendedName>
</protein>
<sequence length="136" mass="15773">MSNQDSVRDWSLLFQNLKFPKSDEIKKRIDLNFKYFLMNYVIIVLVASVSVLIVKPISIFAFSISFGLYFYLFFLNGSSTTMGKKMQPLYWFFVTIGVHVVSLIIFGGIFAILQFLFSFSIVGFHLLMRMPQIRAL</sequence>
<keyword evidence="2 5" id="KW-0812">Transmembrane</keyword>
<dbReference type="InterPro" id="IPR004895">
    <property type="entry name" value="Prenylated_rab_accept_PRA1"/>
</dbReference>
<feature type="transmembrane region" description="Helical" evidence="5">
    <location>
        <begin position="59"/>
        <end position="77"/>
    </location>
</feature>
<gene>
    <name evidence="6" type="ORF">M0812_03065</name>
</gene>
<evidence type="ECO:0000256" key="2">
    <source>
        <dbReference type="ARBA" id="ARBA00022692"/>
    </source>
</evidence>
<dbReference type="PANTHER" id="PTHR19317">
    <property type="entry name" value="PRENYLATED RAB ACCEPTOR 1-RELATED"/>
    <property type="match status" value="1"/>
</dbReference>
<dbReference type="AlphaFoldDB" id="A0AAV7YPG6"/>
<evidence type="ECO:0000313" key="6">
    <source>
        <dbReference type="EMBL" id="KAJ3431384.1"/>
    </source>
</evidence>
<evidence type="ECO:0000256" key="1">
    <source>
        <dbReference type="ARBA" id="ARBA00004141"/>
    </source>
</evidence>
<evidence type="ECO:0000256" key="5">
    <source>
        <dbReference type="RuleBase" id="RU363107"/>
    </source>
</evidence>
<evidence type="ECO:0000256" key="3">
    <source>
        <dbReference type="ARBA" id="ARBA00022989"/>
    </source>
</evidence>
<feature type="transmembrane region" description="Helical" evidence="5">
    <location>
        <begin position="35"/>
        <end position="53"/>
    </location>
</feature>